<evidence type="ECO:0000313" key="3">
    <source>
        <dbReference type="EMBL" id="GAD88721.1"/>
    </source>
</evidence>
<dbReference type="OrthoDB" id="5918980at2"/>
<dbReference type="EMBL" id="BAUJ01000009">
    <property type="protein sequence ID" value="GAD88721.1"/>
    <property type="molecule type" value="Genomic_DNA"/>
</dbReference>
<feature type="transmembrane region" description="Helical" evidence="2">
    <location>
        <begin position="20"/>
        <end position="38"/>
    </location>
</feature>
<dbReference type="RefSeq" id="WP_023403103.1">
    <property type="nucleotide sequence ID" value="NZ_BAUJ01000009.1"/>
</dbReference>
<comment type="caution">
    <text evidence="3">The sequence shown here is derived from an EMBL/GenBank/DDBJ whole genome shotgun (WGS) entry which is preliminary data.</text>
</comment>
<keyword evidence="1" id="KW-0175">Coiled coil</keyword>
<name>V5FFN2_9VIBR</name>
<accession>V5FFN2</accession>
<organism evidence="3 4">
    <name type="scientific">Vibrio halioticoli NBRC 102217</name>
    <dbReference type="NCBI Taxonomy" id="1219072"/>
    <lineage>
        <taxon>Bacteria</taxon>
        <taxon>Pseudomonadati</taxon>
        <taxon>Pseudomonadota</taxon>
        <taxon>Gammaproteobacteria</taxon>
        <taxon>Vibrionales</taxon>
        <taxon>Vibrionaceae</taxon>
        <taxon>Vibrio</taxon>
    </lineage>
</organism>
<gene>
    <name evidence="3" type="ORF">VHA01S_009_00080</name>
</gene>
<evidence type="ECO:0000256" key="2">
    <source>
        <dbReference type="SAM" id="Phobius"/>
    </source>
</evidence>
<keyword evidence="2" id="KW-0812">Transmembrane</keyword>
<sequence length="236" mass="26386">MLNCKLVRVRQIGLTKTHFITGVFCLALGAIGGGAFVSHHAENVSKGKQVAQQQLTEEHAALIAENDEIKSQLQTFKEDSNIEKQKQSTLEQTVAASKKTNTQLKKQNQTLSVEVANLKTQLKEQQNQALDLQKQNQVLQASIDKKNAILIQSKEFFQGQLKLQQEVHELNVQREKLIVTFNNLTKECQVFTEGKSWDAKSDSCDRKQKASDRLKALDKSINAKQAQLDSADSAVK</sequence>
<reference evidence="3 4" key="1">
    <citation type="submission" date="2013-10" db="EMBL/GenBank/DDBJ databases">
        <authorList>
            <person name="Ichikawa N."/>
            <person name="Kimura A."/>
            <person name="Ohji S."/>
            <person name="Hosoyama A."/>
            <person name="Fujita N."/>
        </authorList>
    </citation>
    <scope>NUCLEOTIDE SEQUENCE [LARGE SCALE GENOMIC DNA]</scope>
    <source>
        <strain evidence="3 4">NBRC 102217</strain>
    </source>
</reference>
<reference evidence="3 4" key="2">
    <citation type="submission" date="2013-11" db="EMBL/GenBank/DDBJ databases">
        <title>Whole genome shotgun sequence of Vibrio halioticoli NBRC 102217.</title>
        <authorList>
            <person name="Isaki S."/>
            <person name="Kimura A."/>
            <person name="Ohji S."/>
            <person name="Hosoyama A."/>
            <person name="Fujita N."/>
            <person name="Hashimoto M."/>
            <person name="Hosoyama Y."/>
            <person name="Yamazoe A."/>
        </authorList>
    </citation>
    <scope>NUCLEOTIDE SEQUENCE [LARGE SCALE GENOMIC DNA]</scope>
    <source>
        <strain evidence="3 4">NBRC 102217</strain>
    </source>
</reference>
<dbReference type="Proteomes" id="UP000017800">
    <property type="component" value="Unassembled WGS sequence"/>
</dbReference>
<evidence type="ECO:0008006" key="5">
    <source>
        <dbReference type="Google" id="ProtNLM"/>
    </source>
</evidence>
<keyword evidence="2" id="KW-1133">Transmembrane helix</keyword>
<feature type="coiled-coil region" evidence="1">
    <location>
        <begin position="52"/>
        <end position="142"/>
    </location>
</feature>
<protein>
    <recommendedName>
        <fullName evidence="5">Chromosome segregation ATPase</fullName>
    </recommendedName>
</protein>
<evidence type="ECO:0000256" key="1">
    <source>
        <dbReference type="SAM" id="Coils"/>
    </source>
</evidence>
<keyword evidence="2" id="KW-0472">Membrane</keyword>
<dbReference type="AlphaFoldDB" id="V5FFN2"/>
<evidence type="ECO:0000313" key="4">
    <source>
        <dbReference type="Proteomes" id="UP000017800"/>
    </source>
</evidence>
<proteinExistence type="predicted"/>
<keyword evidence="4" id="KW-1185">Reference proteome</keyword>
<dbReference type="eggNOG" id="ENOG5031P8X">
    <property type="taxonomic scope" value="Bacteria"/>
</dbReference>